<evidence type="ECO:0000313" key="1">
    <source>
        <dbReference type="EMBL" id="SAK97814.1"/>
    </source>
</evidence>
<protein>
    <submittedName>
        <fullName evidence="1">Uncharacterized protein</fullName>
    </submittedName>
</protein>
<sequence length="654" mass="72615">MDDPAIDAQSRHPRQVVVRAEVEGEFRHAARIVAVLRAARRARDLRIIEGRARHHAKAAKHLAIGGQFEPAHARFAVVPVDVRRRIGDGVRLRDLEDCRRRHHAAPVSLHARFVLVRLVRRERLSRICGAGWRGAAIAQTRREVAVHRNVRQRLDHDARERRDRLLIDRALLHTRGRIVVILPDRLTAQAARDQHAVIEERHRIDDLLAVQARLAAALHVAARDAHRCERRRRIEIGRHRIRRQRIEIADLLIQARHAGDKRVPDAEGIEVKAQARIDGLRARVLIVVPVRDVEGARSRHAARVREVLLGGAVVLACRAVHGHVLVDVILGARHHGRIAQLQLRAGIEVVVRRRHGRHGSRRAEADLRTEFIGVFGDVVGVERPAQLLAAVVQPDRAVALKLIAVRDARLSVLDLSVEADAPLAFVAEAAADIGGDAELAFGLIQRRQTRERRIVGAFGDDVDRAADAAARSHAVHQRARAFEHFHAFEQIHGHARRRNHAVEAIERNVGRLHIEAANLEDIAEAAATLLRAHRGVVGDDIGDGARLCIADHLLGVVGRVERLVHHVRCPEHPDAAASRHLSARVGRGQVASLGGALDHDGGQRRRLRRGAVGAVGRRARLSGLSVTRRRALRVGTRLERSCGDQPDEQAVDRP</sequence>
<dbReference type="EMBL" id="FCOE02000048">
    <property type="protein sequence ID" value="SAK97814.1"/>
    <property type="molecule type" value="Genomic_DNA"/>
</dbReference>
<gene>
    <name evidence="1" type="ORF">AWB80_07410</name>
</gene>
<proteinExistence type="predicted"/>
<comment type="caution">
    <text evidence="1">The sequence shown here is derived from an EMBL/GenBank/DDBJ whole genome shotgun (WGS) entry which is preliminary data.</text>
</comment>
<organism evidence="1 2">
    <name type="scientific">Caballeronia pedi</name>
    <dbReference type="NCBI Taxonomy" id="1777141"/>
    <lineage>
        <taxon>Bacteria</taxon>
        <taxon>Pseudomonadati</taxon>
        <taxon>Pseudomonadota</taxon>
        <taxon>Betaproteobacteria</taxon>
        <taxon>Burkholderiales</taxon>
        <taxon>Burkholderiaceae</taxon>
        <taxon>Caballeronia</taxon>
    </lineage>
</organism>
<name>A0A158DTB0_9BURK</name>
<evidence type="ECO:0000313" key="2">
    <source>
        <dbReference type="Proteomes" id="UP000054911"/>
    </source>
</evidence>
<keyword evidence="2" id="KW-1185">Reference proteome</keyword>
<reference evidence="1" key="1">
    <citation type="submission" date="2016-01" db="EMBL/GenBank/DDBJ databases">
        <authorList>
            <person name="Peeters C."/>
        </authorList>
    </citation>
    <scope>NUCLEOTIDE SEQUENCE [LARGE SCALE GENOMIC DNA]</scope>
    <source>
        <strain evidence="1">LMG 29323</strain>
    </source>
</reference>
<dbReference type="AlphaFoldDB" id="A0A158DTB0"/>
<dbReference type="Proteomes" id="UP000054911">
    <property type="component" value="Unassembled WGS sequence"/>
</dbReference>
<accession>A0A158DTB0</accession>